<dbReference type="EMBL" id="JAQNDL010000001">
    <property type="protein sequence ID" value="MDC0716779.1"/>
    <property type="molecule type" value="Genomic_DNA"/>
</dbReference>
<dbReference type="Proteomes" id="UP001221686">
    <property type="component" value="Unassembled WGS sequence"/>
</dbReference>
<comment type="caution">
    <text evidence="2">The sequence shown here is derived from an EMBL/GenBank/DDBJ whole genome shotgun (WGS) entry which is preliminary data.</text>
</comment>
<gene>
    <name evidence="2" type="ORF">POL25_07740</name>
</gene>
<dbReference type="RefSeq" id="WP_272085270.1">
    <property type="nucleotide sequence ID" value="NZ_JAQNDL010000001.1"/>
</dbReference>
<evidence type="ECO:0000313" key="2">
    <source>
        <dbReference type="EMBL" id="MDC0716779.1"/>
    </source>
</evidence>
<sequence>MARSYKRHPVVAVTTASSEKQDRLRDSRCRRRKLRAALKSSSCEPPVEPRRSGSAVFAKDGKRWLAADASPLRRLRK</sequence>
<evidence type="ECO:0000256" key="1">
    <source>
        <dbReference type="SAM" id="MobiDB-lite"/>
    </source>
</evidence>
<proteinExistence type="predicted"/>
<organism evidence="2 3">
    <name type="scientific">Nannocystis bainbridge</name>
    <dbReference type="NCBI Taxonomy" id="2995303"/>
    <lineage>
        <taxon>Bacteria</taxon>
        <taxon>Pseudomonadati</taxon>
        <taxon>Myxococcota</taxon>
        <taxon>Polyangia</taxon>
        <taxon>Nannocystales</taxon>
        <taxon>Nannocystaceae</taxon>
        <taxon>Nannocystis</taxon>
    </lineage>
</organism>
<evidence type="ECO:0000313" key="3">
    <source>
        <dbReference type="Proteomes" id="UP001221686"/>
    </source>
</evidence>
<name>A0ABT5DT68_9BACT</name>
<protein>
    <submittedName>
        <fullName evidence="2">Uncharacterized protein</fullName>
    </submittedName>
</protein>
<reference evidence="2 3" key="1">
    <citation type="submission" date="2022-11" db="EMBL/GenBank/DDBJ databases">
        <title>Minimal conservation of predation-associated metabolite biosynthetic gene clusters underscores biosynthetic potential of Myxococcota including descriptions for ten novel species: Archangium lansinium sp. nov., Myxococcus landrumus sp. nov., Nannocystis bai.</title>
        <authorList>
            <person name="Ahearne A."/>
            <person name="Stevens C."/>
            <person name="Dowd S."/>
        </authorList>
    </citation>
    <scope>NUCLEOTIDE SEQUENCE [LARGE SCALE GENOMIC DNA]</scope>
    <source>
        <strain evidence="2 3">BB15-2</strain>
    </source>
</reference>
<feature type="region of interest" description="Disordered" evidence="1">
    <location>
        <begin position="1"/>
        <end position="28"/>
    </location>
</feature>
<keyword evidence="3" id="KW-1185">Reference proteome</keyword>
<accession>A0ABT5DT68</accession>